<evidence type="ECO:0008006" key="3">
    <source>
        <dbReference type="Google" id="ProtNLM"/>
    </source>
</evidence>
<dbReference type="RefSeq" id="WP_146590199.1">
    <property type="nucleotide sequence ID" value="NZ_SJPO01000011.1"/>
</dbReference>
<organism evidence="1 2">
    <name type="scientific">Posidoniimonas polymericola</name>
    <dbReference type="NCBI Taxonomy" id="2528002"/>
    <lineage>
        <taxon>Bacteria</taxon>
        <taxon>Pseudomonadati</taxon>
        <taxon>Planctomycetota</taxon>
        <taxon>Planctomycetia</taxon>
        <taxon>Pirellulales</taxon>
        <taxon>Lacipirellulaceae</taxon>
        <taxon>Posidoniimonas</taxon>
    </lineage>
</organism>
<sequence>MPKSYAAQGLSFQYPDNWELEQQQDQESALQVTVSSPNTAFWSLSVYPGLRDVRGVLDEMLQAMQAEYPAAEHDPADSWIGKTPLVGYDVNFYYLDLTNTAQLRVFHHGESTCVLLAQCEDHELTAAAQVFAAMTTSLLTD</sequence>
<name>A0A5C5YBC9_9BACT</name>
<dbReference type="AlphaFoldDB" id="A0A5C5YBC9"/>
<proteinExistence type="predicted"/>
<comment type="caution">
    <text evidence="1">The sequence shown here is derived from an EMBL/GenBank/DDBJ whole genome shotgun (WGS) entry which is preliminary data.</text>
</comment>
<keyword evidence="2" id="KW-1185">Reference proteome</keyword>
<dbReference type="OrthoDB" id="213056at2"/>
<evidence type="ECO:0000313" key="1">
    <source>
        <dbReference type="EMBL" id="TWT72690.1"/>
    </source>
</evidence>
<accession>A0A5C5YBC9</accession>
<protein>
    <recommendedName>
        <fullName evidence="3">DUF1795 domain-containing protein</fullName>
    </recommendedName>
</protein>
<dbReference type="Proteomes" id="UP000318478">
    <property type="component" value="Unassembled WGS sequence"/>
</dbReference>
<dbReference type="EMBL" id="SJPO01000011">
    <property type="protein sequence ID" value="TWT72690.1"/>
    <property type="molecule type" value="Genomic_DNA"/>
</dbReference>
<reference evidence="1 2" key="1">
    <citation type="submission" date="2019-02" db="EMBL/GenBank/DDBJ databases">
        <title>Deep-cultivation of Planctomycetes and their phenomic and genomic characterization uncovers novel biology.</title>
        <authorList>
            <person name="Wiegand S."/>
            <person name="Jogler M."/>
            <person name="Boedeker C."/>
            <person name="Pinto D."/>
            <person name="Vollmers J."/>
            <person name="Rivas-Marin E."/>
            <person name="Kohn T."/>
            <person name="Peeters S.H."/>
            <person name="Heuer A."/>
            <person name="Rast P."/>
            <person name="Oberbeckmann S."/>
            <person name="Bunk B."/>
            <person name="Jeske O."/>
            <person name="Meyerdierks A."/>
            <person name="Storesund J.E."/>
            <person name="Kallscheuer N."/>
            <person name="Luecker S."/>
            <person name="Lage O.M."/>
            <person name="Pohl T."/>
            <person name="Merkel B.J."/>
            <person name="Hornburger P."/>
            <person name="Mueller R.-W."/>
            <person name="Bruemmer F."/>
            <person name="Labrenz M."/>
            <person name="Spormann A.M."/>
            <person name="Op Den Camp H."/>
            <person name="Overmann J."/>
            <person name="Amann R."/>
            <person name="Jetten M.S.M."/>
            <person name="Mascher T."/>
            <person name="Medema M.H."/>
            <person name="Devos D.P."/>
            <person name="Kaster A.-K."/>
            <person name="Ovreas L."/>
            <person name="Rohde M."/>
            <person name="Galperin M.Y."/>
            <person name="Jogler C."/>
        </authorList>
    </citation>
    <scope>NUCLEOTIDE SEQUENCE [LARGE SCALE GENOMIC DNA]</scope>
    <source>
        <strain evidence="1 2">Pla123a</strain>
    </source>
</reference>
<gene>
    <name evidence="1" type="ORF">Pla123a_39890</name>
</gene>
<evidence type="ECO:0000313" key="2">
    <source>
        <dbReference type="Proteomes" id="UP000318478"/>
    </source>
</evidence>